<dbReference type="SUPFAM" id="SSF53335">
    <property type="entry name" value="S-adenosyl-L-methionine-dependent methyltransferases"/>
    <property type="match status" value="1"/>
</dbReference>
<dbReference type="InterPro" id="IPR029063">
    <property type="entry name" value="SAM-dependent_MTases_sf"/>
</dbReference>
<proteinExistence type="inferred from homology"/>
<evidence type="ECO:0000313" key="5">
    <source>
        <dbReference type="EMBL" id="MBM3332657.1"/>
    </source>
</evidence>
<accession>A0A937XGF7</accession>
<keyword evidence="1" id="KW-0489">Methyltransferase</keyword>
<dbReference type="InterPro" id="IPR002941">
    <property type="entry name" value="DNA_methylase_N4/N6"/>
</dbReference>
<dbReference type="PANTHER" id="PTHR13370">
    <property type="entry name" value="RNA METHYLASE-RELATED"/>
    <property type="match status" value="1"/>
</dbReference>
<dbReference type="GO" id="GO:0032259">
    <property type="term" value="P:methylation"/>
    <property type="evidence" value="ECO:0007669"/>
    <property type="project" value="UniProtKB-KW"/>
</dbReference>
<sequence>MRESPILDSASVADGIEASKRIEDCGIHLILSDIPYGIGADEWDVLHNNTNSALLGTSPAQLKAGAVFRRRGKPLNGWSEADRQIPCEYQRWCASFASEWYRMLKPGGSALVFAGRRLAHRCVVAFEDAGFTFKDSLAWLRESAPHRAQRLSVVFQRRGDVANAAKWEGWRVGNLRPVYEPILWFTKPYPIGTTIADNVLAFGVGAFNETAITTYELRPNNVLRSGFGPSEGGRHIAQKPVKLLMLLIELTTLKGHVVLDPFCGSGSTLVAAKATGRHYIGFDISAEYVEIAKERLAPDMFESLPGSRSEDNPVFVADRRSSHFDRLAGISVSHRKSRVRRSK</sequence>
<dbReference type="CDD" id="cd02440">
    <property type="entry name" value="AdoMet_MTases"/>
    <property type="match status" value="1"/>
</dbReference>
<evidence type="ECO:0000256" key="2">
    <source>
        <dbReference type="ARBA" id="ARBA00022679"/>
    </source>
</evidence>
<organism evidence="5 6">
    <name type="scientific">candidate division WOR-3 bacterium</name>
    <dbReference type="NCBI Taxonomy" id="2052148"/>
    <lineage>
        <taxon>Bacteria</taxon>
        <taxon>Bacteria division WOR-3</taxon>
    </lineage>
</organism>
<evidence type="ECO:0000256" key="3">
    <source>
        <dbReference type="RuleBase" id="RU362026"/>
    </source>
</evidence>
<evidence type="ECO:0000259" key="4">
    <source>
        <dbReference type="Pfam" id="PF01555"/>
    </source>
</evidence>
<dbReference type="AlphaFoldDB" id="A0A937XGF7"/>
<dbReference type="GO" id="GO:0003677">
    <property type="term" value="F:DNA binding"/>
    <property type="evidence" value="ECO:0007669"/>
    <property type="project" value="InterPro"/>
</dbReference>
<reference evidence="5" key="1">
    <citation type="submission" date="2019-03" db="EMBL/GenBank/DDBJ databases">
        <title>Lake Tanganyika Metagenome-Assembled Genomes (MAGs).</title>
        <authorList>
            <person name="Tran P."/>
        </authorList>
    </citation>
    <scope>NUCLEOTIDE SEQUENCE</scope>
    <source>
        <strain evidence="5">K_DeepCast_150m_m2_040</strain>
    </source>
</reference>
<dbReference type="EC" id="2.1.1.-" evidence="3"/>
<name>A0A937XGF7_UNCW3</name>
<feature type="domain" description="DNA methylase N-4/N-6" evidence="4">
    <location>
        <begin position="27"/>
        <end position="294"/>
    </location>
</feature>
<protein>
    <recommendedName>
        <fullName evidence="3">Methyltransferase</fullName>
        <ecNumber evidence="3">2.1.1.-</ecNumber>
    </recommendedName>
</protein>
<dbReference type="GO" id="GO:0008170">
    <property type="term" value="F:N-methyltransferase activity"/>
    <property type="evidence" value="ECO:0007669"/>
    <property type="project" value="InterPro"/>
</dbReference>
<dbReference type="PANTHER" id="PTHR13370:SF3">
    <property type="entry name" value="TRNA (GUANINE(10)-N2)-METHYLTRANSFERASE HOMOLOG"/>
    <property type="match status" value="1"/>
</dbReference>
<gene>
    <name evidence="5" type="ORF">FJY68_12565</name>
</gene>
<evidence type="ECO:0000313" key="6">
    <source>
        <dbReference type="Proteomes" id="UP000779900"/>
    </source>
</evidence>
<dbReference type="Gene3D" id="3.40.50.150">
    <property type="entry name" value="Vaccinia Virus protein VP39"/>
    <property type="match status" value="1"/>
</dbReference>
<dbReference type="Pfam" id="PF01555">
    <property type="entry name" value="N6_N4_Mtase"/>
    <property type="match status" value="1"/>
</dbReference>
<dbReference type="GO" id="GO:0005737">
    <property type="term" value="C:cytoplasm"/>
    <property type="evidence" value="ECO:0007669"/>
    <property type="project" value="TreeGrafter"/>
</dbReference>
<dbReference type="InterPro" id="IPR001091">
    <property type="entry name" value="RM_Methyltransferase"/>
</dbReference>
<comment type="caution">
    <text evidence="5">The sequence shown here is derived from an EMBL/GenBank/DDBJ whole genome shotgun (WGS) entry which is preliminary data.</text>
</comment>
<evidence type="ECO:0000256" key="1">
    <source>
        <dbReference type="ARBA" id="ARBA00022603"/>
    </source>
</evidence>
<comment type="similarity">
    <text evidence="3">Belongs to the N(4)/N(6)-methyltransferase family.</text>
</comment>
<dbReference type="Proteomes" id="UP000779900">
    <property type="component" value="Unassembled WGS sequence"/>
</dbReference>
<dbReference type="EMBL" id="VGIR01000114">
    <property type="protein sequence ID" value="MBM3332657.1"/>
    <property type="molecule type" value="Genomic_DNA"/>
</dbReference>
<keyword evidence="2" id="KW-0808">Transferase</keyword>
<dbReference type="PRINTS" id="PR00508">
    <property type="entry name" value="S21N4MTFRASE"/>
</dbReference>